<dbReference type="Proteomes" id="UP000037696">
    <property type="component" value="Unassembled WGS sequence"/>
</dbReference>
<evidence type="ECO:0000256" key="1">
    <source>
        <dbReference type="ARBA" id="ARBA00004701"/>
    </source>
</evidence>
<evidence type="ECO:0000256" key="8">
    <source>
        <dbReference type="PIRSR" id="PIRSR500134-1"/>
    </source>
</evidence>
<comment type="catalytic activity">
    <reaction evidence="6 7">
        <text>UDP-alpha-D-glucose + 2 NAD(+) + H2O = UDP-alpha-D-glucuronate + 2 NADH + 3 H(+)</text>
        <dbReference type="Rhea" id="RHEA:23596"/>
        <dbReference type="ChEBI" id="CHEBI:15377"/>
        <dbReference type="ChEBI" id="CHEBI:15378"/>
        <dbReference type="ChEBI" id="CHEBI:57540"/>
        <dbReference type="ChEBI" id="CHEBI:57945"/>
        <dbReference type="ChEBI" id="CHEBI:58052"/>
        <dbReference type="ChEBI" id="CHEBI:58885"/>
        <dbReference type="EC" id="1.1.1.22"/>
    </reaction>
</comment>
<dbReference type="SMART" id="SM00984">
    <property type="entry name" value="UDPG_MGDP_dh_C"/>
    <property type="match status" value="1"/>
</dbReference>
<dbReference type="InterPro" id="IPR017476">
    <property type="entry name" value="UDP-Glc/GDP-Man"/>
</dbReference>
<dbReference type="InterPro" id="IPR028356">
    <property type="entry name" value="UDPglc_DH_euk"/>
</dbReference>
<sequence>MVRRVACIGAGFVGGPLGTVIASRCPDIQTAVVDINPGIVDAWNSDTLPLYEPGLSEILLAVRERGHNLVRGVSSNEGHCTNGSTNCNLTFSTSVEVAIEEAEIIFLCIDTPTKSTGPGEGLALDMTNLEAAVRTIARVAKTDKIIVEKSTVPCGTAGTLRDLLKTEANGACHFEVLSNPEFLSEGTIISDLLYPSRILIGSEMTPSGRKASDKLAEIYKKWVSDDLIIRMDLWSSELSKLAANALLAQRVSSINSLASICEETGADIDFVSTACGLDRRITKAMLQPSLGWGGGCFKKDIFCLVYLARGLGLEEVANYWASVVKINEYQKARFLKRIISHMHGCVAKKSIAVLGFAFKKNTSDTKNSAAITLVRGLLAEGAFVSVYDPLVPESQILADSTMRLSKPEPGQLQICKTAYQACTGAEAVVVATDCDDFQTPSRAIPRDSSNLNLPPTLNYPHMDERNPDVNVHSRIHESLDWRSVVDSMQGPRLIFDGRNMLDGEYLRGLGCKYVGIGKRVA</sequence>
<feature type="binding site" evidence="10">
    <location>
        <position position="34"/>
    </location>
    <ligand>
        <name>NAD(+)</name>
        <dbReference type="ChEBI" id="CHEBI:57540"/>
    </ligand>
</feature>
<dbReference type="Pfam" id="PF00984">
    <property type="entry name" value="UDPG_MGDP_dh"/>
    <property type="match status" value="1"/>
</dbReference>
<feature type="binding site" evidence="10">
    <location>
        <position position="151"/>
    </location>
    <ligand>
        <name>NAD(+)</name>
        <dbReference type="ChEBI" id="CHEBI:57540"/>
    </ligand>
</feature>
<dbReference type="InterPro" id="IPR036220">
    <property type="entry name" value="UDP-Glc/GDP-Man_DH_C_sf"/>
</dbReference>
<dbReference type="Pfam" id="PF03720">
    <property type="entry name" value="UDPG_MGDP_dh_C"/>
    <property type="match status" value="1"/>
</dbReference>
<feature type="binding site" evidence="9">
    <location>
        <position position="359"/>
    </location>
    <ligand>
        <name>substrate</name>
    </ligand>
</feature>
<comment type="similarity">
    <text evidence="2 7">Belongs to the UDP-glucose/GDP-mannose dehydrogenase family.</text>
</comment>
<protein>
    <recommendedName>
        <fullName evidence="3 7">UDP-glucose 6-dehydrogenase</fullName>
        <ecNumber evidence="3 7">1.1.1.22</ecNumber>
    </recommendedName>
</protein>
<evidence type="ECO:0000313" key="13">
    <source>
        <dbReference type="Proteomes" id="UP000037696"/>
    </source>
</evidence>
<keyword evidence="4 7" id="KW-0560">Oxidoreductase</keyword>
<evidence type="ECO:0000256" key="5">
    <source>
        <dbReference type="ARBA" id="ARBA00023027"/>
    </source>
</evidence>
<dbReference type="GO" id="GO:0003979">
    <property type="term" value="F:UDP-glucose 6-dehydrogenase activity"/>
    <property type="evidence" value="ECO:0007669"/>
    <property type="project" value="UniProtKB-EC"/>
</dbReference>
<feature type="binding site" evidence="9">
    <location>
        <position position="240"/>
    </location>
    <ligand>
        <name>substrate</name>
    </ligand>
</feature>
<dbReference type="NCBIfam" id="TIGR03026">
    <property type="entry name" value="NDP-sugDHase"/>
    <property type="match status" value="1"/>
</dbReference>
<dbReference type="Pfam" id="PF03721">
    <property type="entry name" value="UDPG_MGDP_dh_N"/>
    <property type="match status" value="2"/>
</dbReference>
<keyword evidence="5 7" id="KW-0520">NAD</keyword>
<proteinExistence type="inferred from homology"/>
<evidence type="ECO:0000256" key="7">
    <source>
        <dbReference type="PIRNR" id="PIRNR000124"/>
    </source>
</evidence>
<dbReference type="InterPro" id="IPR008927">
    <property type="entry name" value="6-PGluconate_DH-like_C_sf"/>
</dbReference>
<dbReference type="InterPro" id="IPR001732">
    <property type="entry name" value="UDP-Glc/GDP-Man_DH_N"/>
</dbReference>
<feature type="binding site" evidence="9">
    <location>
        <position position="293"/>
    </location>
    <ligand>
        <name>substrate</name>
    </ligand>
</feature>
<evidence type="ECO:0000256" key="10">
    <source>
        <dbReference type="PIRSR" id="PIRSR500134-3"/>
    </source>
</evidence>
<keyword evidence="13" id="KW-1185">Reference proteome</keyword>
<dbReference type="SUPFAM" id="SSF51735">
    <property type="entry name" value="NAD(P)-binding Rossmann-fold domains"/>
    <property type="match status" value="1"/>
</dbReference>
<dbReference type="GO" id="GO:0006024">
    <property type="term" value="P:glycosaminoglycan biosynthetic process"/>
    <property type="evidence" value="ECO:0007669"/>
    <property type="project" value="TreeGrafter"/>
</dbReference>
<comment type="pathway">
    <text evidence="1">Nucleotide-sugar biosynthesis; UDP-alpha-D-glucuronate biosynthesis; UDP-alpha-D-glucuronate from UDP-alpha-D-glucose: step 1/1.</text>
</comment>
<feature type="domain" description="UDP-glucose/GDP-mannose dehydrogenase C-terminal" evidence="11">
    <location>
        <begin position="352"/>
        <end position="455"/>
    </location>
</feature>
<dbReference type="EC" id="1.1.1.22" evidence="3 7"/>
<evidence type="ECO:0000313" key="12">
    <source>
        <dbReference type="EMBL" id="KOS48279.1"/>
    </source>
</evidence>
<dbReference type="SUPFAM" id="SSF48179">
    <property type="entry name" value="6-phosphogluconate dehydrogenase C-terminal domain-like"/>
    <property type="match status" value="1"/>
</dbReference>
<feature type="binding site" evidence="9">
    <location>
        <begin position="182"/>
        <end position="185"/>
    </location>
    <ligand>
        <name>substrate</name>
    </ligand>
</feature>
<dbReference type="GO" id="GO:0051287">
    <property type="term" value="F:NAD binding"/>
    <property type="evidence" value="ECO:0007669"/>
    <property type="project" value="InterPro"/>
</dbReference>
<dbReference type="Gene3D" id="1.20.5.100">
    <property type="entry name" value="Cytochrome c1, transmembrane anchor, C-terminal"/>
    <property type="match status" value="1"/>
</dbReference>
<name>A0A0N0S017_9EURO</name>
<dbReference type="PIRSF" id="PIRSF500134">
    <property type="entry name" value="UDPglc_DH_bac"/>
    <property type="match status" value="1"/>
</dbReference>
<dbReference type="GO" id="GO:0005634">
    <property type="term" value="C:nucleus"/>
    <property type="evidence" value="ECO:0007669"/>
    <property type="project" value="TreeGrafter"/>
</dbReference>
<dbReference type="SUPFAM" id="SSF52413">
    <property type="entry name" value="UDP-glucose/GDP-mannose dehydrogenase C-terminal domain"/>
    <property type="match status" value="1"/>
</dbReference>
<comment type="caution">
    <text evidence="12">The sequence shown here is derived from an EMBL/GenBank/DDBJ whole genome shotgun (WGS) entry which is preliminary data.</text>
</comment>
<feature type="binding site" evidence="10">
    <location>
        <position position="185"/>
    </location>
    <ligand>
        <name>NAD(+)</name>
        <dbReference type="ChEBI" id="CHEBI:57540"/>
    </ligand>
</feature>
<feature type="active site" description="Nucleophile" evidence="8">
    <location>
        <position position="296"/>
    </location>
</feature>
<dbReference type="GO" id="GO:0006065">
    <property type="term" value="P:UDP-glucuronate biosynthetic process"/>
    <property type="evidence" value="ECO:0007669"/>
    <property type="project" value="UniProtKB-UniPathway"/>
</dbReference>
<dbReference type="InterPro" id="IPR014026">
    <property type="entry name" value="UDP-Glc/GDP-Man_DH_dimer"/>
</dbReference>
<dbReference type="PANTHER" id="PTHR11374">
    <property type="entry name" value="UDP-GLUCOSE DEHYDROGENASE/UDP-MANNAC DEHYDROGENASE"/>
    <property type="match status" value="1"/>
</dbReference>
<evidence type="ECO:0000256" key="6">
    <source>
        <dbReference type="ARBA" id="ARBA00047473"/>
    </source>
</evidence>
<feature type="binding site" evidence="10">
    <location>
        <position position="111"/>
    </location>
    <ligand>
        <name>NAD(+)</name>
        <dbReference type="ChEBI" id="CHEBI:57540"/>
    </ligand>
</feature>
<evidence type="ECO:0000256" key="2">
    <source>
        <dbReference type="ARBA" id="ARBA00006601"/>
    </source>
</evidence>
<feature type="binding site" evidence="10">
    <location>
        <position position="299"/>
    </location>
    <ligand>
        <name>NAD(+)</name>
        <dbReference type="ChEBI" id="CHEBI:57540"/>
    </ligand>
</feature>
<dbReference type="InterPro" id="IPR036291">
    <property type="entry name" value="NAD(P)-bd_dom_sf"/>
</dbReference>
<accession>A0A0N0S017</accession>
<gene>
    <name evidence="12" type="ORF">ACN38_g707</name>
</gene>
<dbReference type="EMBL" id="LHQQ01000006">
    <property type="protein sequence ID" value="KOS48279.1"/>
    <property type="molecule type" value="Genomic_DNA"/>
</dbReference>
<dbReference type="InterPro" id="IPR014027">
    <property type="entry name" value="UDP-Glc/GDP-Man_DH_C"/>
</dbReference>
<dbReference type="Gene3D" id="3.40.50.720">
    <property type="entry name" value="NAD(P)-binding Rossmann-like Domain"/>
    <property type="match status" value="2"/>
</dbReference>
<evidence type="ECO:0000256" key="4">
    <source>
        <dbReference type="ARBA" id="ARBA00023002"/>
    </source>
</evidence>
<evidence type="ECO:0000256" key="9">
    <source>
        <dbReference type="PIRSR" id="PIRSR500134-2"/>
    </source>
</evidence>
<organism evidence="12 13">
    <name type="scientific">Penicillium nordicum</name>
    <dbReference type="NCBI Taxonomy" id="229535"/>
    <lineage>
        <taxon>Eukaryota</taxon>
        <taxon>Fungi</taxon>
        <taxon>Dikarya</taxon>
        <taxon>Ascomycota</taxon>
        <taxon>Pezizomycotina</taxon>
        <taxon>Eurotiomycetes</taxon>
        <taxon>Eurotiomycetidae</taxon>
        <taxon>Eurotiales</taxon>
        <taxon>Aspergillaceae</taxon>
        <taxon>Penicillium</taxon>
    </lineage>
</organism>
<dbReference type="FunFam" id="1.20.5.100:FF:000001">
    <property type="entry name" value="UDP-glucose 6-dehydrogenase"/>
    <property type="match status" value="1"/>
</dbReference>
<dbReference type="OrthoDB" id="5059218at2759"/>
<dbReference type="PIRSF" id="PIRSF000124">
    <property type="entry name" value="UDPglc_GDPman_dh"/>
    <property type="match status" value="1"/>
</dbReference>
<evidence type="ECO:0000256" key="3">
    <source>
        <dbReference type="ARBA" id="ARBA00012954"/>
    </source>
</evidence>
<dbReference type="GO" id="GO:0000271">
    <property type="term" value="P:polysaccharide biosynthetic process"/>
    <property type="evidence" value="ECO:0007669"/>
    <property type="project" value="InterPro"/>
</dbReference>
<reference evidence="12 13" key="1">
    <citation type="submission" date="2015-08" db="EMBL/GenBank/DDBJ databases">
        <title>Genome sequencing of Penicillium nordicum.</title>
        <authorList>
            <person name="Nguyen H.D."/>
            <person name="Seifert K.A."/>
        </authorList>
    </citation>
    <scope>NUCLEOTIDE SEQUENCE [LARGE SCALE GENOMIC DNA]</scope>
    <source>
        <strain evidence="12 13">DAOMC 185683</strain>
    </source>
</reference>
<evidence type="ECO:0000259" key="11">
    <source>
        <dbReference type="SMART" id="SM00984"/>
    </source>
</evidence>
<dbReference type="UniPathway" id="UPA00038">
    <property type="reaction ID" value="UER00491"/>
</dbReference>
<dbReference type="PANTHER" id="PTHR11374:SF3">
    <property type="entry name" value="UDP-GLUCOSE 6-DEHYDROGENASE"/>
    <property type="match status" value="1"/>
</dbReference>
<dbReference type="InterPro" id="IPR028357">
    <property type="entry name" value="UDPglc_DH_bac"/>
</dbReference>
<dbReference type="AlphaFoldDB" id="A0A0N0S017"/>
<dbReference type="STRING" id="229535.A0A0N0S017"/>